<dbReference type="GO" id="GO:0043565">
    <property type="term" value="F:sequence-specific DNA binding"/>
    <property type="evidence" value="ECO:0007669"/>
    <property type="project" value="InterPro"/>
</dbReference>
<dbReference type="InterPro" id="IPR050204">
    <property type="entry name" value="AraC_XylS_family_regulators"/>
</dbReference>
<dbReference type="SMART" id="SM00342">
    <property type="entry name" value="HTH_ARAC"/>
    <property type="match status" value="1"/>
</dbReference>
<gene>
    <name evidence="5" type="ORF">EV378_6100</name>
</gene>
<dbReference type="GO" id="GO:0003700">
    <property type="term" value="F:DNA-binding transcription factor activity"/>
    <property type="evidence" value="ECO:0007669"/>
    <property type="project" value="InterPro"/>
</dbReference>
<protein>
    <submittedName>
        <fullName evidence="5">Helix-turn-helix protein</fullName>
    </submittedName>
</protein>
<proteinExistence type="predicted"/>
<dbReference type="Pfam" id="PF14525">
    <property type="entry name" value="AraC_binding_2"/>
    <property type="match status" value="1"/>
</dbReference>
<evidence type="ECO:0000313" key="5">
    <source>
        <dbReference type="EMBL" id="TCK22102.1"/>
    </source>
</evidence>
<keyword evidence="3" id="KW-0804">Transcription</keyword>
<sequence length="307" mass="34202">MVETARSLSGWSDLIRERFVPLDITPHGAPDLRGAVRYRHLGRLQVAAVRSAPQTFRRTRSQAAVADDDLLAIGVIADGTGCLEQDGRSCVVSGGEFALYDTSRPFSWSLDGTWDMRVYTWPRTSLPFLDEEIERLTARTVTRDSAIGALVTPMLHQLSDVDAPDLSPVGAARLSGEVAELAVIAASEHVPPGRAVHPDDDLFARIQEFVRDNLNDPLLGAESIARELFVSTRTLHRMFARRDLTLANWIKELRLDACRRALCSHRWEHVPIGQIAARHGFTNASFFSREFTARFGTSPRRYRQGAI</sequence>
<dbReference type="InterPro" id="IPR018060">
    <property type="entry name" value="HTH_AraC"/>
</dbReference>
<accession>A0A4R1HX35</accession>
<evidence type="ECO:0000259" key="4">
    <source>
        <dbReference type="PROSITE" id="PS01124"/>
    </source>
</evidence>
<name>A0A4R1HX35_PSEEN</name>
<feature type="domain" description="HTH araC/xylS-type" evidence="4">
    <location>
        <begin position="204"/>
        <end position="305"/>
    </location>
</feature>
<keyword evidence="6" id="KW-1185">Reference proteome</keyword>
<organism evidence="5 6">
    <name type="scientific">Pseudonocardia endophytica</name>
    <dbReference type="NCBI Taxonomy" id="401976"/>
    <lineage>
        <taxon>Bacteria</taxon>
        <taxon>Bacillati</taxon>
        <taxon>Actinomycetota</taxon>
        <taxon>Actinomycetes</taxon>
        <taxon>Pseudonocardiales</taxon>
        <taxon>Pseudonocardiaceae</taxon>
        <taxon>Pseudonocardia</taxon>
    </lineage>
</organism>
<dbReference type="InterPro" id="IPR009057">
    <property type="entry name" value="Homeodomain-like_sf"/>
</dbReference>
<dbReference type="PANTHER" id="PTHR46796">
    <property type="entry name" value="HTH-TYPE TRANSCRIPTIONAL ACTIVATOR RHAS-RELATED"/>
    <property type="match status" value="1"/>
</dbReference>
<dbReference type="Pfam" id="PF12833">
    <property type="entry name" value="HTH_18"/>
    <property type="match status" value="1"/>
</dbReference>
<dbReference type="AlphaFoldDB" id="A0A4R1HX35"/>
<dbReference type="PANTHER" id="PTHR46796:SF6">
    <property type="entry name" value="ARAC SUBFAMILY"/>
    <property type="match status" value="1"/>
</dbReference>
<reference evidence="5 6" key="1">
    <citation type="submission" date="2019-03" db="EMBL/GenBank/DDBJ databases">
        <title>Sequencing the genomes of 1000 actinobacteria strains.</title>
        <authorList>
            <person name="Klenk H.-P."/>
        </authorList>
    </citation>
    <scope>NUCLEOTIDE SEQUENCE [LARGE SCALE GENOMIC DNA]</scope>
    <source>
        <strain evidence="5 6">DSM 44969</strain>
    </source>
</reference>
<dbReference type="Proteomes" id="UP000295560">
    <property type="component" value="Unassembled WGS sequence"/>
</dbReference>
<keyword evidence="1" id="KW-0805">Transcription regulation</keyword>
<dbReference type="EMBL" id="SMFZ01000002">
    <property type="protein sequence ID" value="TCK22102.1"/>
    <property type="molecule type" value="Genomic_DNA"/>
</dbReference>
<evidence type="ECO:0000256" key="1">
    <source>
        <dbReference type="ARBA" id="ARBA00023015"/>
    </source>
</evidence>
<dbReference type="Gene3D" id="1.10.10.60">
    <property type="entry name" value="Homeodomain-like"/>
    <property type="match status" value="1"/>
</dbReference>
<dbReference type="SUPFAM" id="SSF46689">
    <property type="entry name" value="Homeodomain-like"/>
    <property type="match status" value="1"/>
</dbReference>
<evidence type="ECO:0000313" key="6">
    <source>
        <dbReference type="Proteomes" id="UP000295560"/>
    </source>
</evidence>
<dbReference type="PROSITE" id="PS01124">
    <property type="entry name" value="HTH_ARAC_FAMILY_2"/>
    <property type="match status" value="1"/>
</dbReference>
<dbReference type="InterPro" id="IPR020449">
    <property type="entry name" value="Tscrpt_reg_AraC-type_HTH"/>
</dbReference>
<dbReference type="InterPro" id="IPR035418">
    <property type="entry name" value="AraC-bd_2"/>
</dbReference>
<comment type="caution">
    <text evidence="5">The sequence shown here is derived from an EMBL/GenBank/DDBJ whole genome shotgun (WGS) entry which is preliminary data.</text>
</comment>
<dbReference type="PRINTS" id="PR00032">
    <property type="entry name" value="HTHARAC"/>
</dbReference>
<evidence type="ECO:0000256" key="3">
    <source>
        <dbReference type="ARBA" id="ARBA00023163"/>
    </source>
</evidence>
<keyword evidence="2" id="KW-0238">DNA-binding</keyword>
<evidence type="ECO:0000256" key="2">
    <source>
        <dbReference type="ARBA" id="ARBA00023125"/>
    </source>
</evidence>